<dbReference type="InterPro" id="IPR029058">
    <property type="entry name" value="AB_hydrolase_fold"/>
</dbReference>
<dbReference type="AlphaFoldDB" id="A0A9E7ZX49"/>
<evidence type="ECO:0000313" key="1">
    <source>
        <dbReference type="EMBL" id="UZF88862.1"/>
    </source>
</evidence>
<name>A0A9E7ZX49_9HYPH</name>
<reference evidence="1" key="1">
    <citation type="submission" date="2022-08" db="EMBL/GenBank/DDBJ databases">
        <title>Complete Genome Sequences of 2 Bosea sp. soil isolates.</title>
        <authorList>
            <person name="Alvarez Arevalo M."/>
            <person name="Sterndorff E.B."/>
            <person name="Faurdal D."/>
            <person name="Joergensen T.S."/>
            <person name="Weber T."/>
        </authorList>
    </citation>
    <scope>NUCLEOTIDE SEQUENCE</scope>
    <source>
        <strain evidence="1">NBC_00436</strain>
    </source>
</reference>
<accession>A0A9E7ZX49</accession>
<dbReference type="SUPFAM" id="SSF53474">
    <property type="entry name" value="alpha/beta-Hydrolases"/>
    <property type="match status" value="1"/>
</dbReference>
<evidence type="ECO:0008006" key="2">
    <source>
        <dbReference type="Google" id="ProtNLM"/>
    </source>
</evidence>
<dbReference type="Gene3D" id="3.40.50.1820">
    <property type="entry name" value="alpha/beta hydrolase"/>
    <property type="match status" value="1"/>
</dbReference>
<gene>
    <name evidence="1" type="ORF">NWE54_08780</name>
</gene>
<sequence>MGGAKELEEFYPVGAVGSVWAIAGAQKISKKQLALAVAALISIGLCGLALEKYMLRPQRQAAKIARHLDKAEASRKLEMAREAEALSTIDNYASEVSAIDPASKIAITDTASANAKRASLIQQIFGSTKIASPSPAIRQNDVDHANTAWVTAANLDAIEEWHVTASRGFISRLYRFVPTKFRQSRRGKGAMIIAAGHGHVGSEPPYQASIRHLVARGYEVWTVDMPLSGRNAGPVVVSDPIVGTVQIRNHDELQVLSTPEFNPLRIFFDPIAAIVDELASRGITNVGMLGLSGGGWTATLYSALDTRIVAAYSVAGTMPLYARPWSPPHSAIGDWEQREIPRLGADYLDLYILASQGARFVNIHNVRDDCCFGGYVADHYSDAVANVVHIIGGRYDAIFDETAEAHTITPWAQRWVWSDISAIF</sequence>
<protein>
    <recommendedName>
        <fullName evidence="2">Dienelactone hydrolase domain-containing protein</fullName>
    </recommendedName>
</protein>
<proteinExistence type="predicted"/>
<organism evidence="1">
    <name type="scientific">Bosea sp. NBC_00436</name>
    <dbReference type="NCBI Taxonomy" id="2969620"/>
    <lineage>
        <taxon>Bacteria</taxon>
        <taxon>Pseudomonadati</taxon>
        <taxon>Pseudomonadota</taxon>
        <taxon>Alphaproteobacteria</taxon>
        <taxon>Hyphomicrobiales</taxon>
        <taxon>Boseaceae</taxon>
        <taxon>Bosea</taxon>
    </lineage>
</organism>
<dbReference type="EMBL" id="CP102774">
    <property type="protein sequence ID" value="UZF88862.1"/>
    <property type="molecule type" value="Genomic_DNA"/>
</dbReference>